<feature type="transmembrane region" description="Helical" evidence="1">
    <location>
        <begin position="65"/>
        <end position="86"/>
    </location>
</feature>
<dbReference type="EMBL" id="AMEP01000101">
    <property type="protein sequence ID" value="EKX99488.1"/>
    <property type="molecule type" value="Genomic_DNA"/>
</dbReference>
<feature type="transmembrane region" description="Helical" evidence="1">
    <location>
        <begin position="199"/>
        <end position="229"/>
    </location>
</feature>
<evidence type="ECO:0000313" key="2">
    <source>
        <dbReference type="EMBL" id="EKX99488.1"/>
    </source>
</evidence>
<protein>
    <recommendedName>
        <fullName evidence="4">Glycerophosphoryl diester phosphodiesterase membrane domain-containing protein</fullName>
    </recommendedName>
</protein>
<accession>L1N7J3</accession>
<dbReference type="HOGENOM" id="CLU_083599_0_0_10"/>
<keyword evidence="1" id="KW-0472">Membrane</keyword>
<dbReference type="OrthoDB" id="1081968at2"/>
<keyword evidence="3" id="KW-1185">Reference proteome</keyword>
<evidence type="ECO:0000256" key="1">
    <source>
        <dbReference type="SAM" id="Phobius"/>
    </source>
</evidence>
<feature type="transmembrane region" description="Helical" evidence="1">
    <location>
        <begin position="249"/>
        <end position="280"/>
    </location>
</feature>
<organism evidence="2 3">
    <name type="scientific">Hoylesella saccharolytica F0055</name>
    <dbReference type="NCBI Taxonomy" id="1127699"/>
    <lineage>
        <taxon>Bacteria</taxon>
        <taxon>Pseudomonadati</taxon>
        <taxon>Bacteroidota</taxon>
        <taxon>Bacteroidia</taxon>
        <taxon>Bacteroidales</taxon>
        <taxon>Prevotellaceae</taxon>
        <taxon>Hoylesella</taxon>
    </lineage>
</organism>
<dbReference type="AlphaFoldDB" id="L1N7J3"/>
<sequence length="295" mass="33636">MEIELYKQRSMSACLKAAYVLWMSNIKRILKATWLPMLIYALLAAVATPPLFLADFIDSLGSNPGVMMILNPIVLTFLQLGVAAWFTARIMNLLNGLDKKENLSKSFTFTAFLFCIIVVWEMLLYGIEIVFVSSMYSNGPIPSVDNFPLVLGFIRLGMVLLLCAFLVPMSYVFMKYMFTKGVLLRKFLKKYYITGLKHWAFLFGSAFFSLFVLGIITLFISLPGIILTIARTLSEQGEMMGDPSGLPAYFGILTYVTFAVIYFILFFISVWNIFVMYYTYGTIEKQDEEKEKHKV</sequence>
<reference evidence="2 3" key="1">
    <citation type="submission" date="2012-05" db="EMBL/GenBank/DDBJ databases">
        <authorList>
            <person name="Weinstock G."/>
            <person name="Sodergren E."/>
            <person name="Lobos E.A."/>
            <person name="Fulton L."/>
            <person name="Fulton R."/>
            <person name="Courtney L."/>
            <person name="Fronick C."/>
            <person name="O'Laughlin M."/>
            <person name="Godfrey J."/>
            <person name="Wilson R.M."/>
            <person name="Miner T."/>
            <person name="Farmer C."/>
            <person name="Delehaunty K."/>
            <person name="Cordes M."/>
            <person name="Minx P."/>
            <person name="Tomlinson C."/>
            <person name="Chen J."/>
            <person name="Wollam A."/>
            <person name="Pepin K.H."/>
            <person name="Bhonagiri V."/>
            <person name="Zhang X."/>
            <person name="Suruliraj S."/>
            <person name="Warren W."/>
            <person name="Mitreva M."/>
            <person name="Mardis E.R."/>
            <person name="Wilson R.K."/>
        </authorList>
    </citation>
    <scope>NUCLEOTIDE SEQUENCE [LARGE SCALE GENOMIC DNA]</scope>
    <source>
        <strain evidence="2 3">F0055</strain>
    </source>
</reference>
<keyword evidence="1" id="KW-0812">Transmembrane</keyword>
<feature type="transmembrane region" description="Helical" evidence="1">
    <location>
        <begin position="32"/>
        <end position="53"/>
    </location>
</feature>
<name>L1N7J3_9BACT</name>
<dbReference type="STRING" id="1127699.HMPREF9151_01684"/>
<feature type="transmembrane region" description="Helical" evidence="1">
    <location>
        <begin position="152"/>
        <end position="178"/>
    </location>
</feature>
<dbReference type="Proteomes" id="UP000010433">
    <property type="component" value="Unassembled WGS sequence"/>
</dbReference>
<comment type="caution">
    <text evidence="2">The sequence shown here is derived from an EMBL/GenBank/DDBJ whole genome shotgun (WGS) entry which is preliminary data.</text>
</comment>
<dbReference type="RefSeq" id="WP_009162989.1">
    <property type="nucleotide sequence ID" value="NZ_KB291003.1"/>
</dbReference>
<evidence type="ECO:0008006" key="4">
    <source>
        <dbReference type="Google" id="ProtNLM"/>
    </source>
</evidence>
<dbReference type="PATRIC" id="fig|1127699.3.peg.1555"/>
<feature type="transmembrane region" description="Helical" evidence="1">
    <location>
        <begin position="107"/>
        <end position="132"/>
    </location>
</feature>
<keyword evidence="1" id="KW-1133">Transmembrane helix</keyword>
<proteinExistence type="predicted"/>
<gene>
    <name evidence="2" type="ORF">HMPREF9151_01684</name>
</gene>
<evidence type="ECO:0000313" key="3">
    <source>
        <dbReference type="Proteomes" id="UP000010433"/>
    </source>
</evidence>